<protein>
    <submittedName>
        <fullName evidence="2">Uncharacterized protein</fullName>
    </submittedName>
</protein>
<dbReference type="EMBL" id="HBHQ01026672">
    <property type="protein sequence ID" value="CAD9826227.1"/>
    <property type="molecule type" value="Transcribed_RNA"/>
</dbReference>
<name>A0A7S2US66_9STRA</name>
<evidence type="ECO:0000313" key="2">
    <source>
        <dbReference type="EMBL" id="CAD9826227.1"/>
    </source>
</evidence>
<organism evidence="2">
    <name type="scientific">Attheya septentrionalis</name>
    <dbReference type="NCBI Taxonomy" id="420275"/>
    <lineage>
        <taxon>Eukaryota</taxon>
        <taxon>Sar</taxon>
        <taxon>Stramenopiles</taxon>
        <taxon>Ochrophyta</taxon>
        <taxon>Bacillariophyta</taxon>
        <taxon>Coscinodiscophyceae</taxon>
        <taxon>Chaetocerotophycidae</taxon>
        <taxon>Chaetocerotales</taxon>
        <taxon>Attheyaceae</taxon>
        <taxon>Attheya</taxon>
    </lineage>
</organism>
<evidence type="ECO:0000256" key="1">
    <source>
        <dbReference type="SAM" id="MobiDB-lite"/>
    </source>
</evidence>
<proteinExistence type="predicted"/>
<gene>
    <name evidence="2" type="ORF">ASEP1449_LOCUS18061</name>
</gene>
<accession>A0A7S2US66</accession>
<sequence length="210" mass="23248">MTTERRPFSGVIKPRSERRQCKRHANNLCLSFAFLILAGSPNGVAAFTSSTVSQGDILRLSWRTLFPEASSAMSAPAFTTESRSNNKYADLRSDCPGYGRRMSKLFASTTSGPSSSSSRSGSSFGMSSTARESAVVVEWEPVSELQRRIDEGVHYEHWMEFGSDQAASRRREANARRNEFDSTPHVSAVFCGYRSSKEEHSRLKSANPSD</sequence>
<reference evidence="2" key="1">
    <citation type="submission" date="2021-01" db="EMBL/GenBank/DDBJ databases">
        <authorList>
            <person name="Corre E."/>
            <person name="Pelletier E."/>
            <person name="Niang G."/>
            <person name="Scheremetjew M."/>
            <person name="Finn R."/>
            <person name="Kale V."/>
            <person name="Holt S."/>
            <person name="Cochrane G."/>
            <person name="Meng A."/>
            <person name="Brown T."/>
            <person name="Cohen L."/>
        </authorList>
    </citation>
    <scope>NUCLEOTIDE SEQUENCE</scope>
    <source>
        <strain evidence="2">CCMP2084</strain>
    </source>
</reference>
<feature type="compositionally biased region" description="Low complexity" evidence="1">
    <location>
        <begin position="108"/>
        <end position="126"/>
    </location>
</feature>
<feature type="region of interest" description="Disordered" evidence="1">
    <location>
        <begin position="106"/>
        <end position="126"/>
    </location>
</feature>
<dbReference type="AlphaFoldDB" id="A0A7S2US66"/>